<comment type="catalytic activity">
    <reaction evidence="6">
        <text>Preferential cleavage: (Ac)2-L-Lys-D-Ala-|-D-Ala. Also transpeptidation of peptidyl-alanyl moieties that are N-acyl substituents of D-alanine.</text>
        <dbReference type="EC" id="3.4.16.4"/>
    </reaction>
</comment>
<feature type="domain" description="Glycosyl transferase family 51" evidence="10">
    <location>
        <begin position="80"/>
        <end position="256"/>
    </location>
</feature>
<evidence type="ECO:0000259" key="10">
    <source>
        <dbReference type="Pfam" id="PF00912"/>
    </source>
</evidence>
<evidence type="ECO:0000256" key="4">
    <source>
        <dbReference type="ARBA" id="ARBA00022679"/>
    </source>
</evidence>
<dbReference type="Gene3D" id="1.10.3810.10">
    <property type="entry name" value="Biosynthetic peptidoglycan transglycosylase-like"/>
    <property type="match status" value="1"/>
</dbReference>
<dbReference type="SUPFAM" id="SSF53955">
    <property type="entry name" value="Lysozyme-like"/>
    <property type="match status" value="1"/>
</dbReference>
<keyword evidence="12" id="KW-1185">Reference proteome</keyword>
<dbReference type="EMBL" id="CP023445">
    <property type="protein sequence ID" value="ATE53257.1"/>
    <property type="molecule type" value="Genomic_DNA"/>
</dbReference>
<dbReference type="RefSeq" id="WP_096492208.1">
    <property type="nucleotide sequence ID" value="NZ_CP023445.1"/>
</dbReference>
<dbReference type="InterPro" id="IPR001264">
    <property type="entry name" value="Glyco_trans_51"/>
</dbReference>
<keyword evidence="1" id="KW-0121">Carboxypeptidase</keyword>
<keyword evidence="9" id="KW-0812">Transmembrane</keyword>
<dbReference type="PANTHER" id="PTHR32282">
    <property type="entry name" value="BINDING PROTEIN TRANSPEPTIDASE, PUTATIVE-RELATED"/>
    <property type="match status" value="1"/>
</dbReference>
<keyword evidence="9" id="KW-0472">Membrane</keyword>
<reference evidence="11" key="1">
    <citation type="submission" date="2017-09" db="EMBL/GenBank/DDBJ databases">
        <title>Complete Genome Sequence of ansamitocin-producing Bacterium Actinosynnema pretiosum X47.</title>
        <authorList>
            <person name="Cao G."/>
            <person name="Zong G."/>
            <person name="Zhong C."/>
            <person name="Fu J."/>
        </authorList>
    </citation>
    <scope>NUCLEOTIDE SEQUENCE [LARGE SCALE GENOMIC DNA]</scope>
    <source>
        <strain evidence="11">X47</strain>
    </source>
</reference>
<dbReference type="GO" id="GO:0009252">
    <property type="term" value="P:peptidoglycan biosynthetic process"/>
    <property type="evidence" value="ECO:0007669"/>
    <property type="project" value="TreeGrafter"/>
</dbReference>
<keyword evidence="2" id="KW-0645">Protease</keyword>
<evidence type="ECO:0000256" key="9">
    <source>
        <dbReference type="SAM" id="Phobius"/>
    </source>
</evidence>
<evidence type="ECO:0000256" key="7">
    <source>
        <dbReference type="ARBA" id="ARBA00049902"/>
    </source>
</evidence>
<keyword evidence="2" id="KW-0378">Hydrolase</keyword>
<evidence type="ECO:0000256" key="2">
    <source>
        <dbReference type="ARBA" id="ARBA00022670"/>
    </source>
</evidence>
<dbReference type="GO" id="GO:0006508">
    <property type="term" value="P:proteolysis"/>
    <property type="evidence" value="ECO:0007669"/>
    <property type="project" value="UniProtKB-KW"/>
</dbReference>
<protein>
    <recommendedName>
        <fullName evidence="10">Glycosyl transferase family 51 domain-containing protein</fullName>
    </recommendedName>
</protein>
<keyword evidence="3" id="KW-0328">Glycosyltransferase</keyword>
<dbReference type="Gene3D" id="3.40.710.10">
    <property type="entry name" value="DD-peptidase/beta-lactamase superfamily"/>
    <property type="match status" value="1"/>
</dbReference>
<dbReference type="GO" id="GO:0009002">
    <property type="term" value="F:serine-type D-Ala-D-Ala carboxypeptidase activity"/>
    <property type="evidence" value="ECO:0007669"/>
    <property type="project" value="UniProtKB-EC"/>
</dbReference>
<dbReference type="Pfam" id="PF00912">
    <property type="entry name" value="Transgly"/>
    <property type="match status" value="1"/>
</dbReference>
<keyword evidence="5" id="KW-0511">Multifunctional enzyme</keyword>
<evidence type="ECO:0000256" key="1">
    <source>
        <dbReference type="ARBA" id="ARBA00022645"/>
    </source>
</evidence>
<organism evidence="11 12">
    <name type="scientific">Actinosynnema pretiosum</name>
    <dbReference type="NCBI Taxonomy" id="42197"/>
    <lineage>
        <taxon>Bacteria</taxon>
        <taxon>Bacillati</taxon>
        <taxon>Actinomycetota</taxon>
        <taxon>Actinomycetes</taxon>
        <taxon>Pseudonocardiales</taxon>
        <taxon>Pseudonocardiaceae</taxon>
        <taxon>Actinosynnema</taxon>
    </lineage>
</organism>
<sequence length="501" mass="53452">MDTDEAPEIPPDPAVADAPPPDRPTGRWTRRLAWTAGSLAAVTALALGGLAVAVRTAEIPEPNDFAIREATVFLRADGSRIAQVGVNRQSVGFDDIPEVVRRAVLAAEDRSFYDDPGVSLTGLLRAVKNNLGGGELQGGSSITQQYVKNHYLTQEQTLGRKGRELLISLKIGQDVPKDEVLRAYLNTAFFARGAYGVEAAARAYFGTPVSELGDDPAKAAYLAALLQSPYRYASAPDDPEAAEDLRARWDYVLDGMVAEGWLEQPRRAALVFPDVVGHRADELAGETGYLVDAATQYLDGQHRQDPSAPDAAMLARGGYEVVTTYRPEAMTRLREGVAQALEGLDPVGSAADRDVRVGAATVARNGAVLGFYGGADYLERGYNDALQASGPVGDLAGVLRRVALGDGATKDGYPERLERMLVTEVDGERGTLATTPMRLAAAFVALYGEYRQPYHVSEVRKDGQVVWRAPNAASEPRTPHAVVEPGQVAPAAPAGSLDESG</sequence>
<dbReference type="InterPro" id="IPR012338">
    <property type="entry name" value="Beta-lactam/transpept-like"/>
</dbReference>
<gene>
    <name evidence="11" type="ORF">CNX65_08115</name>
</gene>
<dbReference type="AlphaFoldDB" id="A0A290Z2N4"/>
<evidence type="ECO:0000256" key="6">
    <source>
        <dbReference type="ARBA" id="ARBA00034000"/>
    </source>
</evidence>
<keyword evidence="9" id="KW-1133">Transmembrane helix</keyword>
<name>A0A290Z2N4_9PSEU</name>
<comment type="catalytic activity">
    <reaction evidence="7">
        <text>[GlcNAc-(1-&gt;4)-Mur2Ac(oyl-L-Ala-gamma-D-Glu-L-Lys-D-Ala-D-Ala)](n)-di-trans,octa-cis-undecaprenyl diphosphate + beta-D-GlcNAc-(1-&gt;4)-Mur2Ac(oyl-L-Ala-gamma-D-Glu-L-Lys-D-Ala-D-Ala)-di-trans,octa-cis-undecaprenyl diphosphate = [GlcNAc-(1-&gt;4)-Mur2Ac(oyl-L-Ala-gamma-D-Glu-L-Lys-D-Ala-D-Ala)](n+1)-di-trans,octa-cis-undecaprenyl diphosphate + di-trans,octa-cis-undecaprenyl diphosphate + H(+)</text>
        <dbReference type="Rhea" id="RHEA:23708"/>
        <dbReference type="Rhea" id="RHEA-COMP:9602"/>
        <dbReference type="Rhea" id="RHEA-COMP:9603"/>
        <dbReference type="ChEBI" id="CHEBI:15378"/>
        <dbReference type="ChEBI" id="CHEBI:58405"/>
        <dbReference type="ChEBI" id="CHEBI:60033"/>
        <dbReference type="ChEBI" id="CHEBI:78435"/>
        <dbReference type="EC" id="2.4.99.28"/>
    </reaction>
</comment>
<proteinExistence type="predicted"/>
<dbReference type="PANTHER" id="PTHR32282:SF34">
    <property type="entry name" value="PENICILLIN-BINDING PROTEIN 1A"/>
    <property type="match status" value="1"/>
</dbReference>
<evidence type="ECO:0000256" key="3">
    <source>
        <dbReference type="ARBA" id="ARBA00022676"/>
    </source>
</evidence>
<dbReference type="InterPro" id="IPR023346">
    <property type="entry name" value="Lysozyme-like_dom_sf"/>
</dbReference>
<evidence type="ECO:0000256" key="5">
    <source>
        <dbReference type="ARBA" id="ARBA00023268"/>
    </source>
</evidence>
<dbReference type="Proteomes" id="UP000218505">
    <property type="component" value="Chromosome"/>
</dbReference>
<dbReference type="InterPro" id="IPR050396">
    <property type="entry name" value="Glycosyltr_51/Transpeptidase"/>
</dbReference>
<dbReference type="GO" id="GO:0030288">
    <property type="term" value="C:outer membrane-bounded periplasmic space"/>
    <property type="evidence" value="ECO:0007669"/>
    <property type="project" value="TreeGrafter"/>
</dbReference>
<dbReference type="GO" id="GO:0008955">
    <property type="term" value="F:peptidoglycan glycosyltransferase activity"/>
    <property type="evidence" value="ECO:0007669"/>
    <property type="project" value="UniProtKB-EC"/>
</dbReference>
<feature type="region of interest" description="Disordered" evidence="8">
    <location>
        <begin position="1"/>
        <end position="25"/>
    </location>
</feature>
<evidence type="ECO:0000313" key="12">
    <source>
        <dbReference type="Proteomes" id="UP000218505"/>
    </source>
</evidence>
<feature type="region of interest" description="Disordered" evidence="8">
    <location>
        <begin position="471"/>
        <end position="501"/>
    </location>
</feature>
<evidence type="ECO:0000256" key="8">
    <source>
        <dbReference type="SAM" id="MobiDB-lite"/>
    </source>
</evidence>
<feature type="transmembrane region" description="Helical" evidence="9">
    <location>
        <begin position="32"/>
        <end position="54"/>
    </location>
</feature>
<feature type="compositionally biased region" description="Pro residues" evidence="8">
    <location>
        <begin position="8"/>
        <end position="23"/>
    </location>
</feature>
<dbReference type="KEGG" id="apre:CNX65_08115"/>
<dbReference type="SUPFAM" id="SSF56601">
    <property type="entry name" value="beta-lactamase/transpeptidase-like"/>
    <property type="match status" value="1"/>
</dbReference>
<dbReference type="InterPro" id="IPR036950">
    <property type="entry name" value="PBP_transglycosylase"/>
</dbReference>
<accession>A0A290Z2N4</accession>
<evidence type="ECO:0000313" key="11">
    <source>
        <dbReference type="EMBL" id="ATE53257.1"/>
    </source>
</evidence>
<keyword evidence="4" id="KW-0808">Transferase</keyword>